<accession>A0ABP6PXR1</accession>
<comment type="caution">
    <text evidence="2">The sequence shown here is derived from an EMBL/GenBank/DDBJ whole genome shotgun (WGS) entry which is preliminary data.</text>
</comment>
<feature type="signal peptide" evidence="1">
    <location>
        <begin position="1"/>
        <end position="29"/>
    </location>
</feature>
<name>A0ABP6PXR1_9ACTN</name>
<gene>
    <name evidence="2" type="ORF">GCM10010468_03600</name>
</gene>
<sequence>MSLSPRSARLCALVTLPLAGLLVTAPAAANVPLPDPSAPGDFAARSVPQWNFPRANGNDPCWPEAAFDSAGAPADGGAVQNWPNSDGGCAPHGSAFPTYYTAQRCSSDEYRVTFTIYQATSGFRPSGHRHDFEHVDVVWRRSGTTWVRDRLLLSAHGGHRVVAWGSAESWDAVRASAGLGREHPRVFVGFGSHSMFNNQGGLKDVLSAYTNNEYRQADYRVWADQPGGLVEVVRDGALYQAFDANAAAWGSADSNPAKMAREACSH</sequence>
<evidence type="ECO:0000313" key="3">
    <source>
        <dbReference type="Proteomes" id="UP001501237"/>
    </source>
</evidence>
<keyword evidence="1" id="KW-0732">Signal</keyword>
<evidence type="ECO:0000256" key="1">
    <source>
        <dbReference type="SAM" id="SignalP"/>
    </source>
</evidence>
<organism evidence="2 3">
    <name type="scientific">Actinocorallia longicatena</name>
    <dbReference type="NCBI Taxonomy" id="111803"/>
    <lineage>
        <taxon>Bacteria</taxon>
        <taxon>Bacillati</taxon>
        <taxon>Actinomycetota</taxon>
        <taxon>Actinomycetes</taxon>
        <taxon>Streptosporangiales</taxon>
        <taxon>Thermomonosporaceae</taxon>
        <taxon>Actinocorallia</taxon>
    </lineage>
</organism>
<proteinExistence type="predicted"/>
<dbReference type="Pfam" id="PF05630">
    <property type="entry name" value="NPP1"/>
    <property type="match status" value="1"/>
</dbReference>
<dbReference type="EMBL" id="BAAAUV010000001">
    <property type="protein sequence ID" value="GAA3194020.1"/>
    <property type="molecule type" value="Genomic_DNA"/>
</dbReference>
<dbReference type="Proteomes" id="UP001501237">
    <property type="component" value="Unassembled WGS sequence"/>
</dbReference>
<evidence type="ECO:0000313" key="2">
    <source>
        <dbReference type="EMBL" id="GAA3194020.1"/>
    </source>
</evidence>
<dbReference type="InterPro" id="IPR008701">
    <property type="entry name" value="NPP1"/>
</dbReference>
<reference evidence="3" key="1">
    <citation type="journal article" date="2019" name="Int. J. Syst. Evol. Microbiol.">
        <title>The Global Catalogue of Microorganisms (GCM) 10K type strain sequencing project: providing services to taxonomists for standard genome sequencing and annotation.</title>
        <authorList>
            <consortium name="The Broad Institute Genomics Platform"/>
            <consortium name="The Broad Institute Genome Sequencing Center for Infectious Disease"/>
            <person name="Wu L."/>
            <person name="Ma J."/>
        </authorList>
    </citation>
    <scope>NUCLEOTIDE SEQUENCE [LARGE SCALE GENOMIC DNA]</scope>
    <source>
        <strain evidence="3">JCM 9377</strain>
    </source>
</reference>
<evidence type="ECO:0008006" key="4">
    <source>
        <dbReference type="Google" id="ProtNLM"/>
    </source>
</evidence>
<protein>
    <recommendedName>
        <fullName evidence="4">Necrosis inducing protein (NPP1)</fullName>
    </recommendedName>
</protein>
<feature type="chain" id="PRO_5045554229" description="Necrosis inducing protein (NPP1)" evidence="1">
    <location>
        <begin position="30"/>
        <end position="266"/>
    </location>
</feature>
<keyword evidence="3" id="KW-1185">Reference proteome</keyword>
<dbReference type="RefSeq" id="WP_344821360.1">
    <property type="nucleotide sequence ID" value="NZ_BAAAUV010000001.1"/>
</dbReference>